<name>A0AAE4MCB7_9EURY</name>
<accession>A0AAE4MCB7</accession>
<dbReference type="RefSeq" id="WP_338093998.1">
    <property type="nucleotide sequence ID" value="NZ_JAWDKA010000004.1"/>
</dbReference>
<reference evidence="2" key="1">
    <citation type="submission" date="2023-06" db="EMBL/GenBank/DDBJ databases">
        <title>Genome sequence of Methancorpusculaceae sp. Ag1.</title>
        <authorList>
            <person name="Protasov E."/>
            <person name="Platt K."/>
            <person name="Poehlein A."/>
            <person name="Daniel R."/>
            <person name="Brune A."/>
        </authorList>
    </citation>
    <scope>NUCLEOTIDE SEQUENCE</scope>
    <source>
        <strain evidence="2">Ag1</strain>
    </source>
</reference>
<evidence type="ECO:0000313" key="2">
    <source>
        <dbReference type="EMBL" id="MDV0441594.1"/>
    </source>
</evidence>
<proteinExistence type="predicted"/>
<keyword evidence="3" id="KW-1185">Reference proteome</keyword>
<protein>
    <recommendedName>
        <fullName evidence="1">Ryanodine receptor Ryr domain-containing protein</fullName>
    </recommendedName>
</protein>
<evidence type="ECO:0000259" key="1">
    <source>
        <dbReference type="Pfam" id="PF02026"/>
    </source>
</evidence>
<gene>
    <name evidence="2" type="ORF">McpAg1_08000</name>
</gene>
<dbReference type="Gene3D" id="6.20.350.10">
    <property type="match status" value="1"/>
</dbReference>
<organism evidence="2 3">
    <name type="scientific">Methanorbis furvi</name>
    <dbReference type="NCBI Taxonomy" id="3028299"/>
    <lineage>
        <taxon>Archaea</taxon>
        <taxon>Methanobacteriati</taxon>
        <taxon>Methanobacteriota</taxon>
        <taxon>Stenosarchaea group</taxon>
        <taxon>Methanomicrobia</taxon>
        <taxon>Methanomicrobiales</taxon>
        <taxon>Methanocorpusculaceae</taxon>
        <taxon>Methanorbis</taxon>
    </lineage>
</organism>
<evidence type="ECO:0000313" key="3">
    <source>
        <dbReference type="Proteomes" id="UP001273136"/>
    </source>
</evidence>
<comment type="caution">
    <text evidence="2">The sequence shown here is derived from an EMBL/GenBank/DDBJ whole genome shotgun (WGS) entry which is preliminary data.</text>
</comment>
<feature type="domain" description="Ryanodine receptor Ryr" evidence="1">
    <location>
        <begin position="399"/>
        <end position="456"/>
    </location>
</feature>
<sequence length="482" mass="55114">MDRKITIRSNEASDIELPIDFDFCYSHEYLSQRAVTKGIRNLIAKNPRFEDHTTTPPVFYVIGAGHIGKEIIADLARLCHLKNSVQHDNVTERYTYHTPAVIHVIDKDQEAEEHLYQAYPILRKIKPINVSISMLSAEDEIASIKKSGTPIETDPLTLPLPDITFHTCDIALPYNLNKLAAKILEDKADAVIIATGDDAKTVSTALSIEHEFDTLAGPDQNATRPIISIYYEKFGGFDAFFGNSRDNKLSLAYTKIIRHPSGKTTPGPSGCPTHIQPLANWSAFTYHKDSTHDKVDIIAQGADACYSRHDYTKDIFSSGGPNIEPLDNEESLDEKAREELKMSRKKRWDELPEIQQKQNRDQVYHNYIKLNLLGYSVIAEKKLKEGKNIPDGYEKVEWTEIQSELQSNVEWLSRLEHQRWWAEQLLAGWHYNPVRNDPLKHHPNMLPFEDLHDKGDEDKDRFAVCEMQVSFSYADYIPIKRI</sequence>
<dbReference type="Proteomes" id="UP001273136">
    <property type="component" value="Unassembled WGS sequence"/>
</dbReference>
<dbReference type="EMBL" id="JAWDKA010000004">
    <property type="protein sequence ID" value="MDV0441594.1"/>
    <property type="molecule type" value="Genomic_DNA"/>
</dbReference>
<dbReference type="Pfam" id="PF02026">
    <property type="entry name" value="RyR"/>
    <property type="match status" value="1"/>
</dbReference>
<dbReference type="AlphaFoldDB" id="A0AAE4MCB7"/>
<dbReference type="InterPro" id="IPR003032">
    <property type="entry name" value="Ryanodine_rcpt"/>
</dbReference>